<reference evidence="16" key="2">
    <citation type="submission" date="2022-06" db="UniProtKB">
        <authorList>
            <consortium name="EnsemblMetazoa"/>
        </authorList>
    </citation>
    <scope>IDENTIFICATION</scope>
    <source>
        <strain evidence="16">DF5081</strain>
    </source>
</reference>
<evidence type="ECO:0000256" key="14">
    <source>
        <dbReference type="SAM" id="MobiDB-lite"/>
    </source>
</evidence>
<evidence type="ECO:0000256" key="1">
    <source>
        <dbReference type="ARBA" id="ARBA00001917"/>
    </source>
</evidence>
<evidence type="ECO:0000256" key="9">
    <source>
        <dbReference type="ARBA" id="ARBA00038890"/>
    </source>
</evidence>
<evidence type="ECO:0000313" key="17">
    <source>
        <dbReference type="Proteomes" id="UP000005237"/>
    </source>
</evidence>
<dbReference type="Pfam" id="PF01207">
    <property type="entry name" value="Dus"/>
    <property type="match status" value="1"/>
</dbReference>
<comment type="catalytic activity">
    <reaction evidence="13">
        <text>5,6-dihydrouridine(17) in tRNA + NADP(+) = uridine(17) in tRNA + NADPH + H(+)</text>
        <dbReference type="Rhea" id="RHEA:53368"/>
        <dbReference type="Rhea" id="RHEA-COMP:13541"/>
        <dbReference type="Rhea" id="RHEA-COMP:13542"/>
        <dbReference type="ChEBI" id="CHEBI:15378"/>
        <dbReference type="ChEBI" id="CHEBI:57783"/>
        <dbReference type="ChEBI" id="CHEBI:58349"/>
        <dbReference type="ChEBI" id="CHEBI:65315"/>
        <dbReference type="ChEBI" id="CHEBI:74443"/>
        <dbReference type="EC" id="1.3.1.88"/>
    </reaction>
    <physiologicalReaction direction="right-to-left" evidence="13">
        <dbReference type="Rhea" id="RHEA:53370"/>
    </physiologicalReaction>
</comment>
<dbReference type="OMA" id="MPHWLAQ"/>
<keyword evidence="4" id="KW-0819">tRNA processing</keyword>
<dbReference type="SUPFAM" id="SSF51395">
    <property type="entry name" value="FMN-linked oxidoreductases"/>
    <property type="match status" value="1"/>
</dbReference>
<dbReference type="InterPro" id="IPR013785">
    <property type="entry name" value="Aldolase_TIM"/>
</dbReference>
<sequence length="530" mass="60614">MDGETAPEGYEIEKCGEEEVNEEEQVTTSESGDPHQIFRMPKRMTVPEKQKNSDEVIEKNRNFWKEMLKNQKITKVLAPMVDQSELAFRMFTRKYGAQLTFTPMIHAHLFVNDGTYRRNALAMCKADRPLVVQFCANKVDTFLSACRLVEDVCDGVDLNLGCPQMVAKRGRYGSWLQDEVDLICEMVRAVRDYCTLPVSCKIRVRENREQTVQYAKRLVDAGATMLTVHGRTRDMKGAETGLADWTRIRDVVEAVGDEVPVMANGNIQFPGDVERCMEATGAVAVMSAEGLLYNPLIFDDENAHIETWKIAAEYLEYARKFHAGTSAIRAHVFRICHHSLLEYEDLRMRVSLEHRIEDFENIMAELGKRAKIDAEAGKQRESEARELFERIRQGHEMDALEVSKQPHWITKPYFRLKEVAKESIVAEGEKTFREKQKEKLALAAQEMGVSLKQARKRERRQLSGQRILEAKKLKFPPCARCGQPAGQGCTNQKCKKCCRYQSKMEKIDCKSHRYLFASTPQPAVSVAVER</sequence>
<evidence type="ECO:0000313" key="16">
    <source>
        <dbReference type="EnsemblMetazoa" id="CJA08693.1"/>
    </source>
</evidence>
<keyword evidence="2" id="KW-0285">Flavoprotein</keyword>
<evidence type="ECO:0000256" key="10">
    <source>
        <dbReference type="ARBA" id="ARBA00047287"/>
    </source>
</evidence>
<evidence type="ECO:0000256" key="13">
    <source>
        <dbReference type="ARBA" id="ARBA00049467"/>
    </source>
</evidence>
<dbReference type="EC" id="1.3.1.88" evidence="9"/>
<dbReference type="GO" id="GO:0017150">
    <property type="term" value="F:tRNA dihydrouridine synthase activity"/>
    <property type="evidence" value="ECO:0007669"/>
    <property type="project" value="InterPro"/>
</dbReference>
<dbReference type="PANTHER" id="PTHR11082:SF5">
    <property type="entry name" value="TRNA-DIHYDROURIDINE(16_17) SYNTHASE [NAD(P)(+)]-LIKE"/>
    <property type="match status" value="1"/>
</dbReference>
<evidence type="ECO:0000256" key="11">
    <source>
        <dbReference type="ARBA" id="ARBA00047652"/>
    </source>
</evidence>
<accession>A0A8R1HVP3</accession>
<name>A0A8R1HVP3_CAEJA</name>
<comment type="similarity">
    <text evidence="8">Belongs to the Dus family. Dus1 subfamily.</text>
</comment>
<reference evidence="17" key="1">
    <citation type="submission" date="2010-08" db="EMBL/GenBank/DDBJ databases">
        <authorList>
            <consortium name="Caenorhabditis japonica Sequencing Consortium"/>
            <person name="Wilson R.K."/>
        </authorList>
    </citation>
    <scope>NUCLEOTIDE SEQUENCE [LARGE SCALE GENOMIC DNA]</scope>
    <source>
        <strain evidence="17">DF5081</strain>
    </source>
</reference>
<feature type="region of interest" description="Disordered" evidence="14">
    <location>
        <begin position="1"/>
        <end position="36"/>
    </location>
</feature>
<evidence type="ECO:0000256" key="5">
    <source>
        <dbReference type="ARBA" id="ARBA00022857"/>
    </source>
</evidence>
<feature type="domain" description="DUS-like FMN-binding" evidence="15">
    <location>
        <begin position="77"/>
        <end position="336"/>
    </location>
</feature>
<comment type="catalytic activity">
    <reaction evidence="11">
        <text>5,6-dihydrouridine(16) in tRNA + NADP(+) = uridine(16) in tRNA + NADPH + H(+)</text>
        <dbReference type="Rhea" id="RHEA:53376"/>
        <dbReference type="Rhea" id="RHEA-COMP:13543"/>
        <dbReference type="Rhea" id="RHEA-COMP:13544"/>
        <dbReference type="ChEBI" id="CHEBI:15378"/>
        <dbReference type="ChEBI" id="CHEBI:57783"/>
        <dbReference type="ChEBI" id="CHEBI:58349"/>
        <dbReference type="ChEBI" id="CHEBI:65315"/>
        <dbReference type="ChEBI" id="CHEBI:74443"/>
        <dbReference type="EC" id="1.3.1.88"/>
    </reaction>
    <physiologicalReaction direction="right-to-left" evidence="11">
        <dbReference type="Rhea" id="RHEA:53378"/>
    </physiologicalReaction>
</comment>
<keyword evidence="3" id="KW-0288">FMN</keyword>
<dbReference type="InterPro" id="IPR018517">
    <property type="entry name" value="tRNA_hU_synthase_CS"/>
</dbReference>
<evidence type="ECO:0000256" key="7">
    <source>
        <dbReference type="ARBA" id="ARBA00023027"/>
    </source>
</evidence>
<proteinExistence type="inferred from homology"/>
<dbReference type="FunFam" id="3.20.20.70:FF:000308">
    <property type="entry name" value="Protein CBG12371"/>
    <property type="match status" value="1"/>
</dbReference>
<dbReference type="AlphaFoldDB" id="A0A8R1HVP3"/>
<dbReference type="Proteomes" id="UP000005237">
    <property type="component" value="Unassembled WGS sequence"/>
</dbReference>
<evidence type="ECO:0000256" key="3">
    <source>
        <dbReference type="ARBA" id="ARBA00022643"/>
    </source>
</evidence>
<keyword evidence="5" id="KW-0521">NADP</keyword>
<dbReference type="PROSITE" id="PS01136">
    <property type="entry name" value="UPF0034"/>
    <property type="match status" value="1"/>
</dbReference>
<dbReference type="Gene3D" id="3.20.20.70">
    <property type="entry name" value="Aldolase class I"/>
    <property type="match status" value="1"/>
</dbReference>
<organism evidence="16 17">
    <name type="scientific">Caenorhabditis japonica</name>
    <dbReference type="NCBI Taxonomy" id="281687"/>
    <lineage>
        <taxon>Eukaryota</taxon>
        <taxon>Metazoa</taxon>
        <taxon>Ecdysozoa</taxon>
        <taxon>Nematoda</taxon>
        <taxon>Chromadorea</taxon>
        <taxon>Rhabditida</taxon>
        <taxon>Rhabditina</taxon>
        <taxon>Rhabditomorpha</taxon>
        <taxon>Rhabditoidea</taxon>
        <taxon>Rhabditidae</taxon>
        <taxon>Peloderinae</taxon>
        <taxon>Caenorhabditis</taxon>
    </lineage>
</organism>
<evidence type="ECO:0000256" key="12">
    <source>
        <dbReference type="ARBA" id="ARBA00048934"/>
    </source>
</evidence>
<dbReference type="PANTHER" id="PTHR11082">
    <property type="entry name" value="TRNA-DIHYDROURIDINE SYNTHASE"/>
    <property type="match status" value="1"/>
</dbReference>
<protein>
    <recommendedName>
        <fullName evidence="9">tRNA-dihydrouridine(16/17) synthase [NAD(P)(+)]</fullName>
        <ecNumber evidence="9">1.3.1.88</ecNumber>
    </recommendedName>
</protein>
<dbReference type="GO" id="GO:0050660">
    <property type="term" value="F:flavin adenine dinucleotide binding"/>
    <property type="evidence" value="ECO:0007669"/>
    <property type="project" value="InterPro"/>
</dbReference>
<evidence type="ECO:0000256" key="2">
    <source>
        <dbReference type="ARBA" id="ARBA00022630"/>
    </source>
</evidence>
<keyword evidence="7" id="KW-0520">NAD</keyword>
<evidence type="ECO:0000256" key="8">
    <source>
        <dbReference type="ARBA" id="ARBA00038313"/>
    </source>
</evidence>
<evidence type="ECO:0000256" key="4">
    <source>
        <dbReference type="ARBA" id="ARBA00022694"/>
    </source>
</evidence>
<dbReference type="EnsemblMetazoa" id="CJA08693.1">
    <property type="protein sequence ID" value="CJA08693.1"/>
    <property type="gene ID" value="WBGene00127897"/>
</dbReference>
<comment type="catalytic activity">
    <reaction evidence="12">
        <text>5,6-dihydrouridine(16) in tRNA + NAD(+) = uridine(16) in tRNA + NADH + H(+)</text>
        <dbReference type="Rhea" id="RHEA:53380"/>
        <dbReference type="Rhea" id="RHEA-COMP:13543"/>
        <dbReference type="Rhea" id="RHEA-COMP:13544"/>
        <dbReference type="ChEBI" id="CHEBI:15378"/>
        <dbReference type="ChEBI" id="CHEBI:57540"/>
        <dbReference type="ChEBI" id="CHEBI:57945"/>
        <dbReference type="ChEBI" id="CHEBI:65315"/>
        <dbReference type="ChEBI" id="CHEBI:74443"/>
        <dbReference type="EC" id="1.3.1.88"/>
    </reaction>
    <physiologicalReaction direction="right-to-left" evidence="12">
        <dbReference type="Rhea" id="RHEA:53382"/>
    </physiologicalReaction>
</comment>
<dbReference type="CDD" id="cd02801">
    <property type="entry name" value="DUS_like_FMN"/>
    <property type="match status" value="1"/>
</dbReference>
<dbReference type="InterPro" id="IPR035587">
    <property type="entry name" value="DUS-like_FMN-bd"/>
</dbReference>
<evidence type="ECO:0000256" key="6">
    <source>
        <dbReference type="ARBA" id="ARBA00023002"/>
    </source>
</evidence>
<evidence type="ECO:0000259" key="15">
    <source>
        <dbReference type="Pfam" id="PF01207"/>
    </source>
</evidence>
<comment type="cofactor">
    <cofactor evidence="1">
        <name>FMN</name>
        <dbReference type="ChEBI" id="CHEBI:58210"/>
    </cofactor>
</comment>
<comment type="catalytic activity">
    <reaction evidence="10">
        <text>5,6-dihydrouridine(17) in tRNA + NAD(+) = uridine(17) in tRNA + NADH + H(+)</text>
        <dbReference type="Rhea" id="RHEA:53372"/>
        <dbReference type="Rhea" id="RHEA-COMP:13541"/>
        <dbReference type="Rhea" id="RHEA-COMP:13542"/>
        <dbReference type="ChEBI" id="CHEBI:15378"/>
        <dbReference type="ChEBI" id="CHEBI:57540"/>
        <dbReference type="ChEBI" id="CHEBI:57945"/>
        <dbReference type="ChEBI" id="CHEBI:65315"/>
        <dbReference type="ChEBI" id="CHEBI:74443"/>
        <dbReference type="EC" id="1.3.1.88"/>
    </reaction>
    <physiologicalReaction direction="right-to-left" evidence="10">
        <dbReference type="Rhea" id="RHEA:53374"/>
    </physiologicalReaction>
</comment>
<keyword evidence="6" id="KW-0560">Oxidoreductase</keyword>
<keyword evidence="17" id="KW-1185">Reference proteome</keyword>